<sequence length="218" mass="25014">MANPFLRRLVASKECGGFQSMGRRALKIEMDEGRRRNEWSFLEMTLMELSGNAPHATNINPIGTTRSQGQCSVHRALEIRVHVVDEQMMDKDQHGGDVQMMNEAQEGHVRPRNDEREMLDQPKIKRKKVKEFINQMSSKGLGFLHLQDDIIPEKMAVWLVQNFDTCSFSLPLVNGRKRVTERDVHLTLGLPTGPLEVVKPKNEIDTTVEFISLLNHWK</sequence>
<evidence type="ECO:0000313" key="2">
    <source>
        <dbReference type="Proteomes" id="UP001153076"/>
    </source>
</evidence>
<name>A0A9Q1QMY7_9CARY</name>
<dbReference type="AlphaFoldDB" id="A0A9Q1QMY7"/>
<comment type="caution">
    <text evidence="1">The sequence shown here is derived from an EMBL/GenBank/DDBJ whole genome shotgun (WGS) entry which is preliminary data.</text>
</comment>
<dbReference type="EMBL" id="JAKOGI010000062">
    <property type="protein sequence ID" value="KAJ8446010.1"/>
    <property type="molecule type" value="Genomic_DNA"/>
</dbReference>
<dbReference type="OrthoDB" id="1733226at2759"/>
<organism evidence="1 2">
    <name type="scientific">Carnegiea gigantea</name>
    <dbReference type="NCBI Taxonomy" id="171969"/>
    <lineage>
        <taxon>Eukaryota</taxon>
        <taxon>Viridiplantae</taxon>
        <taxon>Streptophyta</taxon>
        <taxon>Embryophyta</taxon>
        <taxon>Tracheophyta</taxon>
        <taxon>Spermatophyta</taxon>
        <taxon>Magnoliopsida</taxon>
        <taxon>eudicotyledons</taxon>
        <taxon>Gunneridae</taxon>
        <taxon>Pentapetalae</taxon>
        <taxon>Caryophyllales</taxon>
        <taxon>Cactineae</taxon>
        <taxon>Cactaceae</taxon>
        <taxon>Cactoideae</taxon>
        <taxon>Echinocereeae</taxon>
        <taxon>Carnegiea</taxon>
    </lineage>
</organism>
<gene>
    <name evidence="1" type="ORF">Cgig2_012354</name>
</gene>
<evidence type="ECO:0000313" key="1">
    <source>
        <dbReference type="EMBL" id="KAJ8446010.1"/>
    </source>
</evidence>
<proteinExistence type="predicted"/>
<reference evidence="1" key="1">
    <citation type="submission" date="2022-04" db="EMBL/GenBank/DDBJ databases">
        <title>Carnegiea gigantea Genome sequencing and assembly v2.</title>
        <authorList>
            <person name="Copetti D."/>
            <person name="Sanderson M.J."/>
            <person name="Burquez A."/>
            <person name="Wojciechowski M.F."/>
        </authorList>
    </citation>
    <scope>NUCLEOTIDE SEQUENCE</scope>
    <source>
        <strain evidence="1">SGP5-SGP5p</strain>
        <tissue evidence="1">Aerial part</tissue>
    </source>
</reference>
<protein>
    <submittedName>
        <fullName evidence="1">Uncharacterized protein</fullName>
    </submittedName>
</protein>
<accession>A0A9Q1QMY7</accession>
<keyword evidence="2" id="KW-1185">Reference proteome</keyword>
<dbReference type="Proteomes" id="UP001153076">
    <property type="component" value="Unassembled WGS sequence"/>
</dbReference>